<comment type="caution">
    <text evidence="5">The sequence shown here is derived from an EMBL/GenBank/DDBJ whole genome shotgun (WGS) entry which is preliminary data.</text>
</comment>
<dbReference type="EMBL" id="QEXV01000003">
    <property type="protein sequence ID" value="PWE17572.1"/>
    <property type="molecule type" value="Genomic_DNA"/>
</dbReference>
<dbReference type="InterPro" id="IPR015421">
    <property type="entry name" value="PyrdxlP-dep_Trfase_major"/>
</dbReference>
<dbReference type="PIRSF" id="PIRSF000390">
    <property type="entry name" value="PLP_StrS"/>
    <property type="match status" value="1"/>
</dbReference>
<dbReference type="NCBIfam" id="TIGR03588">
    <property type="entry name" value="PseC"/>
    <property type="match status" value="1"/>
</dbReference>
<evidence type="ECO:0000256" key="1">
    <source>
        <dbReference type="ARBA" id="ARBA00037999"/>
    </source>
</evidence>
<accession>A0A2U2BU98</accession>
<dbReference type="PANTHER" id="PTHR30244">
    <property type="entry name" value="TRANSAMINASE"/>
    <property type="match status" value="1"/>
</dbReference>
<name>A0A2U2BU98_9PROT</name>
<dbReference type="InterPro" id="IPR015424">
    <property type="entry name" value="PyrdxlP-dep_Trfase"/>
</dbReference>
<evidence type="ECO:0000256" key="2">
    <source>
        <dbReference type="PIRSR" id="PIRSR000390-1"/>
    </source>
</evidence>
<dbReference type="GO" id="GO:0030170">
    <property type="term" value="F:pyridoxal phosphate binding"/>
    <property type="evidence" value="ECO:0007669"/>
    <property type="project" value="TreeGrafter"/>
</dbReference>
<dbReference type="SUPFAM" id="SSF53383">
    <property type="entry name" value="PLP-dependent transferases"/>
    <property type="match status" value="1"/>
</dbReference>
<evidence type="ECO:0000313" key="6">
    <source>
        <dbReference type="Proteomes" id="UP000245168"/>
    </source>
</evidence>
<dbReference type="Pfam" id="PF01041">
    <property type="entry name" value="DegT_DnrJ_EryC1"/>
    <property type="match status" value="1"/>
</dbReference>
<evidence type="ECO:0000256" key="3">
    <source>
        <dbReference type="PIRSR" id="PIRSR000390-2"/>
    </source>
</evidence>
<dbReference type="GO" id="GO:0000271">
    <property type="term" value="P:polysaccharide biosynthetic process"/>
    <property type="evidence" value="ECO:0007669"/>
    <property type="project" value="TreeGrafter"/>
</dbReference>
<dbReference type="Proteomes" id="UP000245168">
    <property type="component" value="Unassembled WGS sequence"/>
</dbReference>
<dbReference type="InterPro" id="IPR000653">
    <property type="entry name" value="DegT/StrS_aminotransferase"/>
</dbReference>
<proteinExistence type="inferred from homology"/>
<dbReference type="OrthoDB" id="9768668at2"/>
<evidence type="ECO:0000256" key="4">
    <source>
        <dbReference type="RuleBase" id="RU004508"/>
    </source>
</evidence>
<dbReference type="GO" id="GO:0008483">
    <property type="term" value="F:transaminase activity"/>
    <property type="evidence" value="ECO:0007669"/>
    <property type="project" value="TreeGrafter"/>
</dbReference>
<dbReference type="InterPro" id="IPR020026">
    <property type="entry name" value="PseC"/>
</dbReference>
<comment type="similarity">
    <text evidence="1 4">Belongs to the DegT/DnrJ/EryC1 family.</text>
</comment>
<protein>
    <submittedName>
        <fullName evidence="5">UDP-4-amino-4, 6-dideoxy-N-acetyl-beta-L-altrosamine transaminase</fullName>
    </submittedName>
</protein>
<evidence type="ECO:0000313" key="5">
    <source>
        <dbReference type="EMBL" id="PWE17572.1"/>
    </source>
</evidence>
<dbReference type="CDD" id="cd00616">
    <property type="entry name" value="AHBA_syn"/>
    <property type="match status" value="1"/>
</dbReference>
<feature type="modified residue" description="N6-(pyridoxal phosphate)lysine" evidence="3">
    <location>
        <position position="190"/>
    </location>
</feature>
<feature type="active site" description="Proton acceptor" evidence="2">
    <location>
        <position position="190"/>
    </location>
</feature>
<dbReference type="Gene3D" id="3.40.640.10">
    <property type="entry name" value="Type I PLP-dependent aspartate aminotransferase-like (Major domain)"/>
    <property type="match status" value="1"/>
</dbReference>
<dbReference type="PANTHER" id="PTHR30244:SF34">
    <property type="entry name" value="DTDP-4-AMINO-4,6-DIDEOXYGALACTOSE TRANSAMINASE"/>
    <property type="match status" value="1"/>
</dbReference>
<dbReference type="InterPro" id="IPR015422">
    <property type="entry name" value="PyrdxlP-dep_Trfase_small"/>
</dbReference>
<dbReference type="RefSeq" id="WP_109252803.1">
    <property type="nucleotide sequence ID" value="NZ_QEXV01000003.1"/>
</dbReference>
<keyword evidence="6" id="KW-1185">Reference proteome</keyword>
<sequence>MSEPFLPYGRQQIDEDDVAAVVDVLRGDFLTTGPAVPAFEADLAGAVGAPHAVACNSGTAALHLALAALGVGEGDVCIVPAITFMATANAAAYCGADVVFADVDSETGLLTPHTLSEALDRAEGRVKAVLPVHLGGVVCDRPGIRSKAERAGAFVVEDSCHALGSVAADGGVVGDGAFAEAATFSFHPVKTIASGEGGMVTTRDPALAERMRLLRSHGIERDPARFQRAEGRDEPWWHEMQALGWNHRMSDIAAALGRSQLAKLDRFAQRRRRLAGLYADALAPLAPVVRPPATVAGCDPCRHLMNVRIDFDAAGVSRADVMTRLRARGVGSQVHYIPVHRQPWWAARVETPELPGAERYYARMLSLPLFPAMSDEDPARVAASLKEALGV</sequence>
<gene>
    <name evidence="5" type="primary">pseC</name>
    <name evidence="5" type="ORF">DDZ18_07835</name>
</gene>
<organism evidence="5 6">
    <name type="scientific">Marinicauda salina</name>
    <dbReference type="NCBI Taxonomy" id="2135793"/>
    <lineage>
        <taxon>Bacteria</taxon>
        <taxon>Pseudomonadati</taxon>
        <taxon>Pseudomonadota</taxon>
        <taxon>Alphaproteobacteria</taxon>
        <taxon>Maricaulales</taxon>
        <taxon>Maricaulaceae</taxon>
        <taxon>Marinicauda</taxon>
    </lineage>
</organism>
<reference evidence="6" key="1">
    <citation type="submission" date="2018-05" db="EMBL/GenBank/DDBJ databases">
        <authorList>
            <person name="Liu B.-T."/>
        </authorList>
    </citation>
    <scope>NUCLEOTIDE SEQUENCE [LARGE SCALE GENOMIC DNA]</scope>
    <source>
        <strain evidence="6">WD6-1</strain>
    </source>
</reference>
<dbReference type="Gene3D" id="3.90.1150.10">
    <property type="entry name" value="Aspartate Aminotransferase, domain 1"/>
    <property type="match status" value="1"/>
</dbReference>
<keyword evidence="3 4" id="KW-0663">Pyridoxal phosphate</keyword>
<dbReference type="AlphaFoldDB" id="A0A2U2BU98"/>